<comment type="catalytic activity">
    <reaction evidence="2">
        <text>O-(5'-adenylyl)-L-tyrosyl-[protein] + ATP = O-[5'-(adenylyl-(5'-&gt;3')-adenylyl)]-L-tyrosyl-[protein] + diphosphate</text>
        <dbReference type="Rhea" id="RHEA:66528"/>
        <dbReference type="Rhea" id="RHEA-COMP:13846"/>
        <dbReference type="Rhea" id="RHEA-COMP:17046"/>
        <dbReference type="ChEBI" id="CHEBI:30616"/>
        <dbReference type="ChEBI" id="CHEBI:33019"/>
        <dbReference type="ChEBI" id="CHEBI:83624"/>
        <dbReference type="ChEBI" id="CHEBI:167160"/>
    </reaction>
</comment>
<dbReference type="CDD" id="cd05403">
    <property type="entry name" value="NT_KNTase_like"/>
    <property type="match status" value="1"/>
</dbReference>
<dbReference type="EC" id="2.7.7.108" evidence="1"/>
<dbReference type="Gene3D" id="3.30.460.10">
    <property type="entry name" value="Beta Polymerase, domain 2"/>
    <property type="match status" value="1"/>
</dbReference>
<evidence type="ECO:0000256" key="2">
    <source>
        <dbReference type="ARBA" id="ARBA00047518"/>
    </source>
</evidence>
<dbReference type="Proteomes" id="UP000586031">
    <property type="component" value="Unassembled WGS sequence"/>
</dbReference>
<dbReference type="GO" id="GO:0070733">
    <property type="term" value="F:AMPylase activity"/>
    <property type="evidence" value="ECO:0007669"/>
    <property type="project" value="UniProtKB-EC"/>
</dbReference>
<evidence type="ECO:0000256" key="1">
    <source>
        <dbReference type="ARBA" id="ARBA00034531"/>
    </source>
</evidence>
<keyword evidence="5" id="KW-0808">Transferase</keyword>
<dbReference type="Pfam" id="PF18765">
    <property type="entry name" value="Polbeta"/>
    <property type="match status" value="1"/>
</dbReference>
<gene>
    <name evidence="5" type="ORF">HA271_05520</name>
</gene>
<organism evidence="5 6">
    <name type="scientific">Methanobacterium subterraneum</name>
    <dbReference type="NCBI Taxonomy" id="59277"/>
    <lineage>
        <taxon>Archaea</taxon>
        <taxon>Methanobacteriati</taxon>
        <taxon>Methanobacteriota</taxon>
        <taxon>Methanomada group</taxon>
        <taxon>Methanobacteria</taxon>
        <taxon>Methanobacteriales</taxon>
        <taxon>Methanobacteriaceae</taxon>
        <taxon>Methanobacterium</taxon>
    </lineage>
</organism>
<feature type="domain" description="Polymerase beta nucleotidyltransferase" evidence="4">
    <location>
        <begin position="17"/>
        <end position="110"/>
    </location>
</feature>
<evidence type="ECO:0000313" key="6">
    <source>
        <dbReference type="Proteomes" id="UP000586031"/>
    </source>
</evidence>
<dbReference type="SUPFAM" id="SSF81301">
    <property type="entry name" value="Nucleotidyltransferase"/>
    <property type="match status" value="1"/>
</dbReference>
<proteinExistence type="predicted"/>
<reference evidence="6" key="1">
    <citation type="journal article" date="2020" name="bioRxiv">
        <title>A rank-normalized archaeal taxonomy based on genome phylogeny resolves widespread incomplete and uneven classifications.</title>
        <authorList>
            <person name="Rinke C."/>
            <person name="Chuvochina M."/>
            <person name="Mussig A.J."/>
            <person name="Chaumeil P.-A."/>
            <person name="Waite D.W."/>
            <person name="Whitman W.B."/>
            <person name="Parks D.H."/>
            <person name="Hugenholtz P."/>
        </authorList>
    </citation>
    <scope>NUCLEOTIDE SEQUENCE [LARGE SCALE GENOMIC DNA]</scope>
</reference>
<comment type="catalytic activity">
    <reaction evidence="3">
        <text>L-tyrosyl-[protein] + ATP = O-(5'-adenylyl)-L-tyrosyl-[protein] + diphosphate</text>
        <dbReference type="Rhea" id="RHEA:54288"/>
        <dbReference type="Rhea" id="RHEA-COMP:10136"/>
        <dbReference type="Rhea" id="RHEA-COMP:13846"/>
        <dbReference type="ChEBI" id="CHEBI:30616"/>
        <dbReference type="ChEBI" id="CHEBI:33019"/>
        <dbReference type="ChEBI" id="CHEBI:46858"/>
        <dbReference type="ChEBI" id="CHEBI:83624"/>
        <dbReference type="EC" id="2.7.7.108"/>
    </reaction>
</comment>
<comment type="caution">
    <text evidence="5">The sequence shown here is derived from an EMBL/GenBank/DDBJ whole genome shotgun (WGS) entry which is preliminary data.</text>
</comment>
<dbReference type="AlphaFoldDB" id="A0A7J4TM30"/>
<evidence type="ECO:0000259" key="4">
    <source>
        <dbReference type="Pfam" id="PF18765"/>
    </source>
</evidence>
<dbReference type="InterPro" id="IPR041633">
    <property type="entry name" value="Polbeta"/>
</dbReference>
<evidence type="ECO:0000256" key="3">
    <source>
        <dbReference type="ARBA" id="ARBA00048696"/>
    </source>
</evidence>
<accession>A0A7J4TM30</accession>
<evidence type="ECO:0000313" key="5">
    <source>
        <dbReference type="EMBL" id="HII84289.1"/>
    </source>
</evidence>
<dbReference type="EMBL" id="DUHE01000154">
    <property type="protein sequence ID" value="HII84289.1"/>
    <property type="molecule type" value="Genomic_DNA"/>
</dbReference>
<name>A0A7J4TM30_9EURY</name>
<dbReference type="InterPro" id="IPR043519">
    <property type="entry name" value="NT_sf"/>
</dbReference>
<protein>
    <recommendedName>
        <fullName evidence="1">protein adenylyltransferase</fullName>
        <ecNumber evidence="1">2.7.7.108</ecNumber>
    </recommendedName>
</protein>
<sequence length="149" mass="17251">MNLQDEYMAIAREFTGKVLQKYPDKVDLIILFGSTARGEAREESDIDIMVVGDVNLEELVDISFPMLLEHRKYISPKDMKKPYFEELNKEGYSFIRNVMNEGLVLYEREEKHLERSEGKLSAACVLFENEMFNDALSESIITFSCGNYN</sequence>
<dbReference type="PANTHER" id="PTHR33933">
    <property type="entry name" value="NUCLEOTIDYLTRANSFERASE"/>
    <property type="match status" value="1"/>
</dbReference>
<dbReference type="InterPro" id="IPR052548">
    <property type="entry name" value="Type_VII_TA_antitoxin"/>
</dbReference>
<dbReference type="PANTHER" id="PTHR33933:SF3">
    <property type="entry name" value="PROTEIN ADENYLYLTRANSFERASE MJ0604-RELATED"/>
    <property type="match status" value="1"/>
</dbReference>